<dbReference type="EMBL" id="BARS01047044">
    <property type="protein sequence ID" value="GAG35768.1"/>
    <property type="molecule type" value="Genomic_DNA"/>
</dbReference>
<accession>X0XGJ4</accession>
<gene>
    <name evidence="1" type="ORF">S01H1_70723</name>
</gene>
<evidence type="ECO:0000313" key="1">
    <source>
        <dbReference type="EMBL" id="GAG35768.1"/>
    </source>
</evidence>
<proteinExistence type="predicted"/>
<protein>
    <submittedName>
        <fullName evidence="1">Uncharacterized protein</fullName>
    </submittedName>
</protein>
<name>X0XGJ4_9ZZZZ</name>
<reference evidence="1" key="1">
    <citation type="journal article" date="2014" name="Front. Microbiol.">
        <title>High frequency of phylogenetically diverse reductive dehalogenase-homologous genes in deep subseafloor sedimentary metagenomes.</title>
        <authorList>
            <person name="Kawai M."/>
            <person name="Futagami T."/>
            <person name="Toyoda A."/>
            <person name="Takaki Y."/>
            <person name="Nishi S."/>
            <person name="Hori S."/>
            <person name="Arai W."/>
            <person name="Tsubouchi T."/>
            <person name="Morono Y."/>
            <person name="Uchiyama I."/>
            <person name="Ito T."/>
            <person name="Fujiyama A."/>
            <person name="Inagaki F."/>
            <person name="Takami H."/>
        </authorList>
    </citation>
    <scope>NUCLEOTIDE SEQUENCE</scope>
    <source>
        <strain evidence="1">Expedition CK06-06</strain>
    </source>
</reference>
<comment type="caution">
    <text evidence="1">The sequence shown here is derived from an EMBL/GenBank/DDBJ whole genome shotgun (WGS) entry which is preliminary data.</text>
</comment>
<dbReference type="AlphaFoldDB" id="X0XGJ4"/>
<sequence length="81" mass="9156">YLVWGQAETNLNFYLFTAPGTPTYGFLYLGQEDWLDTMPEFTHSKGFEGTFASGTYLLGVQRMTPSDFATEYGILVLLEEP</sequence>
<organism evidence="1">
    <name type="scientific">marine sediment metagenome</name>
    <dbReference type="NCBI Taxonomy" id="412755"/>
    <lineage>
        <taxon>unclassified sequences</taxon>
        <taxon>metagenomes</taxon>
        <taxon>ecological metagenomes</taxon>
    </lineage>
</organism>
<feature type="non-terminal residue" evidence="1">
    <location>
        <position position="1"/>
    </location>
</feature>